<dbReference type="Proteomes" id="UP000030755">
    <property type="component" value="Unassembled WGS sequence"/>
</dbReference>
<protein>
    <recommendedName>
        <fullName evidence="1">non-specific serine/threonine protein kinase</fullName>
        <ecNumber evidence="1">2.7.11.1</ecNumber>
    </recommendedName>
</protein>
<dbReference type="STRING" id="988480.A0A075ARZ0"/>
<evidence type="ECO:0000256" key="4">
    <source>
        <dbReference type="ARBA" id="ARBA00022741"/>
    </source>
</evidence>
<dbReference type="InterPro" id="IPR000719">
    <property type="entry name" value="Prot_kinase_dom"/>
</dbReference>
<evidence type="ECO:0000256" key="5">
    <source>
        <dbReference type="ARBA" id="ARBA00022777"/>
    </source>
</evidence>
<dbReference type="Pfam" id="PF00069">
    <property type="entry name" value="Pkinase"/>
    <property type="match status" value="1"/>
</dbReference>
<evidence type="ECO:0000256" key="3">
    <source>
        <dbReference type="ARBA" id="ARBA00022679"/>
    </source>
</evidence>
<comment type="catalytic activity">
    <reaction evidence="8">
        <text>L-seryl-[protein] + ATP = O-phospho-L-seryl-[protein] + ADP + H(+)</text>
        <dbReference type="Rhea" id="RHEA:17989"/>
        <dbReference type="Rhea" id="RHEA-COMP:9863"/>
        <dbReference type="Rhea" id="RHEA-COMP:11604"/>
        <dbReference type="ChEBI" id="CHEBI:15378"/>
        <dbReference type="ChEBI" id="CHEBI:29999"/>
        <dbReference type="ChEBI" id="CHEBI:30616"/>
        <dbReference type="ChEBI" id="CHEBI:83421"/>
        <dbReference type="ChEBI" id="CHEBI:456216"/>
        <dbReference type="EC" id="2.7.11.1"/>
    </reaction>
</comment>
<dbReference type="EMBL" id="KE561216">
    <property type="protein sequence ID" value="EPZ31481.1"/>
    <property type="molecule type" value="Genomic_DNA"/>
</dbReference>
<dbReference type="PANTHER" id="PTHR24361:SF433">
    <property type="entry name" value="PROTEIN KINASE DOMAIN-CONTAINING PROTEIN"/>
    <property type="match status" value="1"/>
</dbReference>
<dbReference type="SUPFAM" id="SSF56112">
    <property type="entry name" value="Protein kinase-like (PK-like)"/>
    <property type="match status" value="1"/>
</dbReference>
<dbReference type="InterPro" id="IPR011009">
    <property type="entry name" value="Kinase-like_dom_sf"/>
</dbReference>
<evidence type="ECO:0000313" key="12">
    <source>
        <dbReference type="EMBL" id="EPZ31481.1"/>
    </source>
</evidence>
<feature type="binding site" evidence="9">
    <location>
        <position position="213"/>
    </location>
    <ligand>
        <name>ATP</name>
        <dbReference type="ChEBI" id="CHEBI:30616"/>
    </ligand>
</feature>
<evidence type="ECO:0000313" key="13">
    <source>
        <dbReference type="Proteomes" id="UP000030755"/>
    </source>
</evidence>
<dbReference type="PROSITE" id="PS50011">
    <property type="entry name" value="PROTEIN_KINASE_DOM"/>
    <property type="match status" value="1"/>
</dbReference>
<keyword evidence="3" id="KW-0808">Transferase</keyword>
<dbReference type="InterPro" id="IPR017441">
    <property type="entry name" value="Protein_kinase_ATP_BS"/>
</dbReference>
<sequence>MRKSYTLIFLLALSILCNLVLAEKSTKAKSQNKLLDLAEKLVSRVPNFANPIFNKKEETSTKKGSLREKIKSISSKFQNTFDDVVLRKSENREESPVYPERVESKLASAKFNTAASKTSAFVPGSTVRKARKETNKVQHDPVAKQNLGHSQAQIKPEEIPVESTRTCIVFYGHNLKGYPVTKKIYRLKNLGQGAYGSTSLVVDCVTEDKYVLKKYKPKVSIDSIMREVRMANMMGYLVGYYPKKRQVLLKFVEGDVLTDYEDLNSPLYEKFDLNSLGERLMFYNDKLYEPLESIHARGVVHNDNHPGNIVVNDQGRAEVIDFGFAEKIEDSPRKEVPIGILLDKFIAACQTLIVTHKHFRERVSPFVIGANIEYSKARRKLLQAIDNLPSDDVDAISYYDRMYQHHENYTNDILDEIYRNDEEDDSGIHLDSYEESSAKNHEKYDYNEIGEPLDLIF</sequence>
<evidence type="ECO:0000256" key="2">
    <source>
        <dbReference type="ARBA" id="ARBA00022527"/>
    </source>
</evidence>
<dbReference type="HOGENOM" id="CLU_598719_0_0_1"/>
<keyword evidence="2" id="KW-0723">Serine/threonine-protein kinase</keyword>
<comment type="catalytic activity">
    <reaction evidence="7">
        <text>L-threonyl-[protein] + ATP = O-phospho-L-threonyl-[protein] + ADP + H(+)</text>
        <dbReference type="Rhea" id="RHEA:46608"/>
        <dbReference type="Rhea" id="RHEA-COMP:11060"/>
        <dbReference type="Rhea" id="RHEA-COMP:11605"/>
        <dbReference type="ChEBI" id="CHEBI:15378"/>
        <dbReference type="ChEBI" id="CHEBI:30013"/>
        <dbReference type="ChEBI" id="CHEBI:30616"/>
        <dbReference type="ChEBI" id="CHEBI:61977"/>
        <dbReference type="ChEBI" id="CHEBI:456216"/>
        <dbReference type="EC" id="2.7.11.1"/>
    </reaction>
</comment>
<name>A0A075ARZ0_ROZAC</name>
<organism evidence="12 13">
    <name type="scientific">Rozella allomycis (strain CSF55)</name>
    <dbReference type="NCBI Taxonomy" id="988480"/>
    <lineage>
        <taxon>Eukaryota</taxon>
        <taxon>Fungi</taxon>
        <taxon>Fungi incertae sedis</taxon>
        <taxon>Cryptomycota</taxon>
        <taxon>Cryptomycota incertae sedis</taxon>
        <taxon>Rozella</taxon>
    </lineage>
</organism>
<dbReference type="PROSITE" id="PS00107">
    <property type="entry name" value="PROTEIN_KINASE_ATP"/>
    <property type="match status" value="1"/>
</dbReference>
<keyword evidence="5 12" id="KW-0418">Kinase</keyword>
<evidence type="ECO:0000256" key="7">
    <source>
        <dbReference type="ARBA" id="ARBA00047899"/>
    </source>
</evidence>
<feature type="domain" description="Protein kinase" evidence="11">
    <location>
        <begin position="184"/>
        <end position="457"/>
    </location>
</feature>
<evidence type="ECO:0000259" key="11">
    <source>
        <dbReference type="PROSITE" id="PS50011"/>
    </source>
</evidence>
<keyword evidence="6 9" id="KW-0067">ATP-binding</keyword>
<evidence type="ECO:0000256" key="6">
    <source>
        <dbReference type="ARBA" id="ARBA00022840"/>
    </source>
</evidence>
<dbReference type="GO" id="GO:0005737">
    <property type="term" value="C:cytoplasm"/>
    <property type="evidence" value="ECO:0007669"/>
    <property type="project" value="TreeGrafter"/>
</dbReference>
<dbReference type="OrthoDB" id="2758211at2759"/>
<dbReference type="Gene3D" id="1.10.510.10">
    <property type="entry name" value="Transferase(Phosphotransferase) domain 1"/>
    <property type="match status" value="1"/>
</dbReference>
<evidence type="ECO:0000256" key="1">
    <source>
        <dbReference type="ARBA" id="ARBA00012513"/>
    </source>
</evidence>
<reference evidence="12 13" key="1">
    <citation type="journal article" date="2013" name="Curr. Biol.">
        <title>Shared signatures of parasitism and phylogenomics unite Cryptomycota and microsporidia.</title>
        <authorList>
            <person name="James T.Y."/>
            <person name="Pelin A."/>
            <person name="Bonen L."/>
            <person name="Ahrendt S."/>
            <person name="Sain D."/>
            <person name="Corradi N."/>
            <person name="Stajich J.E."/>
        </authorList>
    </citation>
    <scope>NUCLEOTIDE SEQUENCE [LARGE SCALE GENOMIC DNA]</scope>
    <source>
        <strain evidence="12 13">CSF55</strain>
    </source>
</reference>
<feature type="chain" id="PRO_5001705559" description="non-specific serine/threonine protein kinase" evidence="10">
    <location>
        <begin position="23"/>
        <end position="457"/>
    </location>
</feature>
<dbReference type="InterPro" id="IPR053235">
    <property type="entry name" value="Ser_Thr_kinase"/>
</dbReference>
<evidence type="ECO:0000256" key="9">
    <source>
        <dbReference type="PROSITE-ProRule" id="PRU10141"/>
    </source>
</evidence>
<dbReference type="SMART" id="SM00220">
    <property type="entry name" value="S_TKc"/>
    <property type="match status" value="1"/>
</dbReference>
<feature type="signal peptide" evidence="10">
    <location>
        <begin position="1"/>
        <end position="22"/>
    </location>
</feature>
<accession>A0A075ARZ0</accession>
<proteinExistence type="predicted"/>
<keyword evidence="13" id="KW-1185">Reference proteome</keyword>
<evidence type="ECO:0000256" key="10">
    <source>
        <dbReference type="SAM" id="SignalP"/>
    </source>
</evidence>
<evidence type="ECO:0000256" key="8">
    <source>
        <dbReference type="ARBA" id="ARBA00048679"/>
    </source>
</evidence>
<dbReference type="EC" id="2.7.11.1" evidence="1"/>
<dbReference type="GO" id="GO:0004674">
    <property type="term" value="F:protein serine/threonine kinase activity"/>
    <property type="evidence" value="ECO:0007669"/>
    <property type="project" value="UniProtKB-KW"/>
</dbReference>
<dbReference type="PANTHER" id="PTHR24361">
    <property type="entry name" value="MITOGEN-ACTIVATED KINASE KINASE KINASE"/>
    <property type="match status" value="1"/>
</dbReference>
<keyword evidence="4 9" id="KW-0547">Nucleotide-binding</keyword>
<dbReference type="GO" id="GO:0005524">
    <property type="term" value="F:ATP binding"/>
    <property type="evidence" value="ECO:0007669"/>
    <property type="project" value="UniProtKB-UniRule"/>
</dbReference>
<gene>
    <name evidence="12" type="ORF">O9G_002950</name>
</gene>
<keyword evidence="10" id="KW-0732">Signal</keyword>
<dbReference type="AlphaFoldDB" id="A0A075ARZ0"/>